<dbReference type="Pfam" id="PF00361">
    <property type="entry name" value="Proton_antipo_M"/>
    <property type="match status" value="1"/>
</dbReference>
<dbReference type="GO" id="GO:0012505">
    <property type="term" value="C:endomembrane system"/>
    <property type="evidence" value="ECO:0007669"/>
    <property type="project" value="UniProtKB-SubCell"/>
</dbReference>
<feature type="transmembrane region" description="Helical" evidence="6">
    <location>
        <begin position="100"/>
        <end position="118"/>
    </location>
</feature>
<feature type="transmembrane region" description="Helical" evidence="6">
    <location>
        <begin position="320"/>
        <end position="342"/>
    </location>
</feature>
<evidence type="ECO:0000256" key="4">
    <source>
        <dbReference type="ARBA" id="ARBA00022989"/>
    </source>
</evidence>
<feature type="transmembrane region" description="Helical" evidence="6">
    <location>
        <begin position="197"/>
        <end position="221"/>
    </location>
</feature>
<feature type="transmembrane region" description="Helical" evidence="6">
    <location>
        <begin position="398"/>
        <end position="419"/>
    </location>
</feature>
<dbReference type="InterPro" id="IPR010096">
    <property type="entry name" value="NADH-Q_OxRdtase_suN/2"/>
</dbReference>
<feature type="transmembrane region" description="Helical" evidence="6">
    <location>
        <begin position="36"/>
        <end position="54"/>
    </location>
</feature>
<feature type="transmembrane region" description="Helical" evidence="6">
    <location>
        <begin position="74"/>
        <end position="93"/>
    </location>
</feature>
<keyword evidence="6" id="KW-0813">Transport</keyword>
<evidence type="ECO:0000256" key="7">
    <source>
        <dbReference type="RuleBase" id="RU000320"/>
    </source>
</evidence>
<sequence>MISLWLESIAPEIILVLLGGILVLLDAFVPRLRPAFSWVTLGGVLLALVTRWSIGIPGAVWEGVLAVDSLGRFVDTYILVACGLALLMADPYLSRTNARYGEYFGLLLWAAVGAMTMAKANHLLVVFVGLELLSIALYVLNAFHRQNILSLEAGWKYLVVGAFSSAVFLFGAALLYGAAGTLSFPALAQQGIPNSTLATLALALLASALAFKLALFPFHAWAPDVYQGSPTPVTAFLSVVPKGAALVVLARVVAYVNPQLLTPRWTAALAALAVGSMVLGNLAAIAQRDIKRMLAYSGIAHMGYALVGLVAFGADGVAGVLVYLAAYTFMNIAAFAAVSAFSESEEEPHLINDLAGQGWERPVVSFALSLAMFALAGIPPTVGFVGKFLVFRAAVNAQMVWLAVVGVLASLVSVFYYVRVVYYLYMKPLPKRKPAFSEPFAVKALSVVCVLAIVLLGVFPQTLVQLAQEAAGLLGR</sequence>
<evidence type="ECO:0000256" key="1">
    <source>
        <dbReference type="ARBA" id="ARBA00004127"/>
    </source>
</evidence>
<comment type="function">
    <text evidence="6">NDH-1 shuttles electrons from NADH, via FMN and iron-sulfur (Fe-S) centers, to quinones in the respiratory chain. The immediate electron acceptor for the enzyme in this species is believed to be ubiquinone. Couples the redox reaction to proton translocation (for every two electrons transferred, four hydrogen ions are translocated across the cytoplasmic membrane), and thus conserves the redox energy in a proton gradient.</text>
</comment>
<feature type="transmembrane region" description="Helical" evidence="6">
    <location>
        <begin position="440"/>
        <end position="459"/>
    </location>
</feature>
<feature type="transmembrane region" description="Helical" evidence="6">
    <location>
        <begin position="233"/>
        <end position="253"/>
    </location>
</feature>
<comment type="similarity">
    <text evidence="6">Belongs to the complex I subunit 2 family.</text>
</comment>
<reference evidence="9 10" key="1">
    <citation type="submission" date="2014-04" db="EMBL/GenBank/DDBJ databases">
        <title>The Genome Sequence of Thermoanaerobaculum aquaticum MP-01, The First Cultivated Group 23 Acidobacterium.</title>
        <authorList>
            <person name="Stamps B.W."/>
            <person name="Losey N.A."/>
            <person name="Lawson P.A."/>
            <person name="Stevenson B.S."/>
        </authorList>
    </citation>
    <scope>NUCLEOTIDE SEQUENCE [LARGE SCALE GENOMIC DNA]</scope>
    <source>
        <strain evidence="9 10">MP-01</strain>
    </source>
</reference>
<evidence type="ECO:0000313" key="10">
    <source>
        <dbReference type="Proteomes" id="UP000027284"/>
    </source>
</evidence>
<keyword evidence="6" id="KW-0874">Quinone</keyword>
<dbReference type="NCBIfam" id="TIGR01770">
    <property type="entry name" value="NDH_I_N"/>
    <property type="match status" value="1"/>
</dbReference>
<evidence type="ECO:0000256" key="5">
    <source>
        <dbReference type="ARBA" id="ARBA00023136"/>
    </source>
</evidence>
<dbReference type="GO" id="GO:0048038">
    <property type="term" value="F:quinone binding"/>
    <property type="evidence" value="ECO:0007669"/>
    <property type="project" value="UniProtKB-KW"/>
</dbReference>
<dbReference type="EMBL" id="JMFG01000008">
    <property type="protein sequence ID" value="KDA54282.1"/>
    <property type="molecule type" value="Genomic_DNA"/>
</dbReference>
<organism evidence="9 10">
    <name type="scientific">Thermoanaerobaculum aquaticum</name>
    <dbReference type="NCBI Taxonomy" id="1312852"/>
    <lineage>
        <taxon>Bacteria</taxon>
        <taxon>Pseudomonadati</taxon>
        <taxon>Acidobacteriota</taxon>
        <taxon>Thermoanaerobaculia</taxon>
        <taxon>Thermoanaerobaculales</taxon>
        <taxon>Thermoanaerobaculaceae</taxon>
        <taxon>Thermoanaerobaculum</taxon>
    </lineage>
</organism>
<accession>A0A062XNX4</accession>
<dbReference type="RefSeq" id="WP_038047473.1">
    <property type="nucleotide sequence ID" value="NZ_JMFG01000008.1"/>
</dbReference>
<keyword evidence="10" id="KW-1185">Reference proteome</keyword>
<keyword evidence="6" id="KW-0520">NAD</keyword>
<feature type="transmembrane region" description="Helical" evidence="6">
    <location>
        <begin position="12"/>
        <end position="29"/>
    </location>
</feature>
<feature type="transmembrane region" description="Helical" evidence="6">
    <location>
        <begin position="293"/>
        <end position="314"/>
    </location>
</feature>
<dbReference type="AlphaFoldDB" id="A0A062XNX4"/>
<feature type="transmembrane region" description="Helical" evidence="6">
    <location>
        <begin position="155"/>
        <end position="177"/>
    </location>
</feature>
<dbReference type="GO" id="GO:0005886">
    <property type="term" value="C:plasma membrane"/>
    <property type="evidence" value="ECO:0007669"/>
    <property type="project" value="UniProtKB-SubCell"/>
</dbReference>
<protein>
    <recommendedName>
        <fullName evidence="6">NADH-quinone oxidoreductase subunit N</fullName>
        <ecNumber evidence="6">7.1.1.-</ecNumber>
    </recommendedName>
    <alternativeName>
        <fullName evidence="6">NADH dehydrogenase I subunit N</fullName>
    </alternativeName>
    <alternativeName>
        <fullName evidence="6">NDH-1 subunit N</fullName>
    </alternativeName>
</protein>
<dbReference type="Proteomes" id="UP000027284">
    <property type="component" value="Unassembled WGS sequence"/>
</dbReference>
<comment type="catalytic activity">
    <reaction evidence="6">
        <text>a quinone + NADH + 5 H(+)(in) = a quinol + NAD(+) + 4 H(+)(out)</text>
        <dbReference type="Rhea" id="RHEA:57888"/>
        <dbReference type="ChEBI" id="CHEBI:15378"/>
        <dbReference type="ChEBI" id="CHEBI:24646"/>
        <dbReference type="ChEBI" id="CHEBI:57540"/>
        <dbReference type="ChEBI" id="CHEBI:57945"/>
        <dbReference type="ChEBI" id="CHEBI:132124"/>
    </reaction>
</comment>
<evidence type="ECO:0000256" key="6">
    <source>
        <dbReference type="HAMAP-Rule" id="MF_00445"/>
    </source>
</evidence>
<dbReference type="HAMAP" id="MF_00445">
    <property type="entry name" value="NDH1_NuoN_1"/>
    <property type="match status" value="1"/>
</dbReference>
<feature type="transmembrane region" description="Helical" evidence="6">
    <location>
        <begin position="265"/>
        <end position="286"/>
    </location>
</feature>
<evidence type="ECO:0000313" key="9">
    <source>
        <dbReference type="EMBL" id="KDA54282.1"/>
    </source>
</evidence>
<comment type="subcellular location">
    <subcellularLocation>
        <location evidence="6">Cell membrane</location>
        <topology evidence="6">Multi-pass membrane protein</topology>
    </subcellularLocation>
    <subcellularLocation>
        <location evidence="1">Endomembrane system</location>
        <topology evidence="1">Multi-pass membrane protein</topology>
    </subcellularLocation>
    <subcellularLocation>
        <location evidence="7">Membrane</location>
        <topology evidence="7">Multi-pass membrane protein</topology>
    </subcellularLocation>
</comment>
<dbReference type="InterPro" id="IPR001750">
    <property type="entry name" value="ND/Mrp_TM"/>
</dbReference>
<comment type="caution">
    <text evidence="9">The sequence shown here is derived from an EMBL/GenBank/DDBJ whole genome shotgun (WGS) entry which is preliminary data.</text>
</comment>
<dbReference type="STRING" id="1312852.EG19_11215"/>
<feature type="transmembrane region" description="Helical" evidence="6">
    <location>
        <begin position="124"/>
        <end position="143"/>
    </location>
</feature>
<comment type="subunit">
    <text evidence="6">NDH-1 is composed of 14 different subunits. Subunits NuoA, H, J, K, L, M, N constitute the membrane sector of the complex.</text>
</comment>
<keyword evidence="2" id="KW-0997">Cell inner membrane</keyword>
<feature type="transmembrane region" description="Helical" evidence="6">
    <location>
        <begin position="363"/>
        <end position="386"/>
    </location>
</feature>
<dbReference type="GO" id="GO:0008137">
    <property type="term" value="F:NADH dehydrogenase (ubiquinone) activity"/>
    <property type="evidence" value="ECO:0007669"/>
    <property type="project" value="InterPro"/>
</dbReference>
<dbReference type="PANTHER" id="PTHR22773">
    <property type="entry name" value="NADH DEHYDROGENASE"/>
    <property type="match status" value="1"/>
</dbReference>
<evidence type="ECO:0000256" key="3">
    <source>
        <dbReference type="ARBA" id="ARBA00022692"/>
    </source>
</evidence>
<evidence type="ECO:0000256" key="2">
    <source>
        <dbReference type="ARBA" id="ARBA00022519"/>
    </source>
</evidence>
<keyword evidence="6" id="KW-1278">Translocase</keyword>
<keyword evidence="5 6" id="KW-0472">Membrane</keyword>
<dbReference type="EC" id="7.1.1.-" evidence="6"/>
<keyword evidence="4 6" id="KW-1133">Transmembrane helix</keyword>
<keyword evidence="6" id="KW-0830">Ubiquinone</keyword>
<evidence type="ECO:0000259" key="8">
    <source>
        <dbReference type="Pfam" id="PF00361"/>
    </source>
</evidence>
<dbReference type="OrthoDB" id="9807568at2"/>
<proteinExistence type="inferred from homology"/>
<keyword evidence="6" id="KW-1003">Cell membrane</keyword>
<keyword evidence="3 6" id="KW-0812">Transmembrane</keyword>
<gene>
    <name evidence="6" type="primary">nuoN</name>
    <name evidence="9" type="ORF">EG19_11215</name>
</gene>
<feature type="domain" description="NADH:quinone oxidoreductase/Mrp antiporter transmembrane" evidence="8">
    <location>
        <begin position="120"/>
        <end position="412"/>
    </location>
</feature>
<dbReference type="GO" id="GO:0042773">
    <property type="term" value="P:ATP synthesis coupled electron transport"/>
    <property type="evidence" value="ECO:0007669"/>
    <property type="project" value="InterPro"/>
</dbReference>
<name>A0A062XNX4_9BACT</name>
<dbReference type="GO" id="GO:0050136">
    <property type="term" value="F:NADH dehydrogenase (quinone) (non-electrogenic) activity"/>
    <property type="evidence" value="ECO:0007669"/>
    <property type="project" value="UniProtKB-UniRule"/>
</dbReference>